<keyword evidence="5 7" id="KW-0414">Isoprene biosynthesis</keyword>
<dbReference type="InterPro" id="IPR036571">
    <property type="entry name" value="MECDP_synthase_sf"/>
</dbReference>
<dbReference type="Proteomes" id="UP000265798">
    <property type="component" value="Unassembled WGS sequence"/>
</dbReference>
<comment type="cofactor">
    <cofactor evidence="7">
        <name>a divalent metal cation</name>
        <dbReference type="ChEBI" id="CHEBI:60240"/>
    </cofactor>
    <text evidence="7">Binds 1 divalent metal cation per subunit.</text>
</comment>
<evidence type="ECO:0000256" key="5">
    <source>
        <dbReference type="ARBA" id="ARBA00023229"/>
    </source>
</evidence>
<comment type="subunit">
    <text evidence="7">Homotrimer.</text>
</comment>
<feature type="site" description="Transition state stabilizer" evidence="7">
    <location>
        <position position="37"/>
    </location>
</feature>
<dbReference type="GO" id="GO:0008685">
    <property type="term" value="F:2-C-methyl-D-erythritol 2,4-cyclodiphosphate synthase activity"/>
    <property type="evidence" value="ECO:0007669"/>
    <property type="project" value="UniProtKB-UniRule"/>
</dbReference>
<reference evidence="11" key="2">
    <citation type="submission" date="2018-10" db="EMBL/GenBank/DDBJ databases">
        <authorList>
            <person name="Vincent A.T."/>
            <person name="Schiettekatte O."/>
            <person name="Bourhy P."/>
            <person name="Veyrier F.J."/>
            <person name="Picardeau M."/>
        </authorList>
    </citation>
    <scope>NUCLEOTIDE SEQUENCE</scope>
    <source>
        <strain evidence="11">201702407</strain>
    </source>
</reference>
<feature type="binding site" evidence="7">
    <location>
        <begin position="64"/>
        <end position="68"/>
    </location>
    <ligand>
        <name>4-CDP-2-C-methyl-D-erythritol 2-phosphate</name>
        <dbReference type="ChEBI" id="CHEBI:57919"/>
    </ligand>
</feature>
<feature type="binding site" evidence="7">
    <location>
        <position position="145"/>
    </location>
    <ligand>
        <name>4-CDP-2-C-methyl-D-erythritol 2-phosphate</name>
        <dbReference type="ChEBI" id="CHEBI:57919"/>
    </ligand>
</feature>
<gene>
    <name evidence="7" type="primary">ispF</name>
    <name evidence="10" type="ORF">DLM75_05860</name>
    <name evidence="11" type="ORF">EHQ90_03685</name>
</gene>
<dbReference type="HAMAP" id="MF_00107">
    <property type="entry name" value="IspF"/>
    <property type="match status" value="1"/>
</dbReference>
<comment type="caution">
    <text evidence="10">The sequence shown here is derived from an EMBL/GenBank/DDBJ whole genome shotgun (WGS) entry which is preliminary data.</text>
</comment>
<evidence type="ECO:0000256" key="7">
    <source>
        <dbReference type="HAMAP-Rule" id="MF_00107"/>
    </source>
</evidence>
<feature type="binding site" evidence="7">
    <location>
        <position position="11"/>
    </location>
    <ligand>
        <name>a divalent metal cation</name>
        <dbReference type="ChEBI" id="CHEBI:60240"/>
    </ligand>
</feature>
<feature type="binding site" evidence="7">
    <location>
        <begin position="135"/>
        <end position="138"/>
    </location>
    <ligand>
        <name>4-CDP-2-C-methyl-D-erythritol 2-phosphate</name>
        <dbReference type="ChEBI" id="CHEBI:57919"/>
    </ligand>
</feature>
<evidence type="ECO:0000256" key="8">
    <source>
        <dbReference type="RuleBase" id="RU004395"/>
    </source>
</evidence>
<reference evidence="11" key="3">
    <citation type="journal article" date="2019" name="PLoS Negl. Trop. Dis.">
        <title>Revisiting the worldwide diversity of Leptospira species in the environment.</title>
        <authorList>
            <person name="Vincent A.T."/>
            <person name="Schiettekatte O."/>
            <person name="Bourhy P."/>
            <person name="Veyrier F.J."/>
            <person name="Picardeau M."/>
        </authorList>
    </citation>
    <scope>NUCLEOTIDE SEQUENCE</scope>
    <source>
        <strain evidence="11">201702407</strain>
    </source>
</reference>
<protein>
    <recommendedName>
        <fullName evidence="3 7">2-C-methyl-D-erythritol 2,4-cyclodiphosphate synthase</fullName>
        <shortName evidence="7">MECDP-synthase</shortName>
        <shortName evidence="7">MECPP-synthase</shortName>
        <shortName evidence="7">MECPS</shortName>
        <ecNumber evidence="3 7">4.6.1.12</ecNumber>
    </recommendedName>
</protein>
<dbReference type="GO" id="GO:0019288">
    <property type="term" value="P:isopentenyl diphosphate biosynthetic process, methylerythritol 4-phosphate pathway"/>
    <property type="evidence" value="ECO:0007669"/>
    <property type="project" value="UniProtKB-UniRule"/>
</dbReference>
<dbReference type="NCBIfam" id="TIGR00151">
    <property type="entry name" value="ispF"/>
    <property type="match status" value="1"/>
</dbReference>
<dbReference type="PROSITE" id="PS01350">
    <property type="entry name" value="ISPF"/>
    <property type="match status" value="1"/>
</dbReference>
<dbReference type="PANTHER" id="PTHR43181">
    <property type="entry name" value="2-C-METHYL-D-ERYTHRITOL 2,4-CYCLODIPHOSPHATE SYNTHASE, CHLOROPLASTIC"/>
    <property type="match status" value="1"/>
</dbReference>
<sequence>MYRIGNGIDFHKLEINAERPLVLGGIECESEFALVGHSDADIILHAISDAILGALALGDIGQHFPDTDPKIKNIDSKIILSKCLELMREKKFELINVDCTVIGERPKIAPLKERITKSLSNLLSLPADCVSVKATTTEKMGALGRQEGLGTFCTILLGKKNSVE</sequence>
<feature type="binding site" evidence="7">
    <location>
        <begin position="37"/>
        <end position="38"/>
    </location>
    <ligand>
        <name>4-CDP-2-C-methyl-D-erythritol 2-phosphate</name>
        <dbReference type="ChEBI" id="CHEBI:57919"/>
    </ligand>
</feature>
<dbReference type="UniPathway" id="UPA00056">
    <property type="reaction ID" value="UER00095"/>
</dbReference>
<evidence type="ECO:0000313" key="12">
    <source>
        <dbReference type="Proteomes" id="UP000265798"/>
    </source>
</evidence>
<proteinExistence type="inferred from homology"/>
<accession>A0A4R9L8Z5</accession>
<dbReference type="Proteomes" id="UP000297422">
    <property type="component" value="Unassembled WGS sequence"/>
</dbReference>
<evidence type="ECO:0000313" key="13">
    <source>
        <dbReference type="Proteomes" id="UP000297422"/>
    </source>
</evidence>
<dbReference type="InterPro" id="IPR003526">
    <property type="entry name" value="MECDP_synthase"/>
</dbReference>
<dbReference type="GO" id="GO:0016114">
    <property type="term" value="P:terpenoid biosynthetic process"/>
    <property type="evidence" value="ECO:0007669"/>
    <property type="project" value="InterPro"/>
</dbReference>
<accession>A0A396ZB59</accession>
<dbReference type="InterPro" id="IPR020555">
    <property type="entry name" value="MECDP_synthase_CS"/>
</dbReference>
<evidence type="ECO:0000256" key="1">
    <source>
        <dbReference type="ARBA" id="ARBA00000200"/>
    </source>
</evidence>
<feature type="binding site" evidence="7">
    <location>
        <begin position="59"/>
        <end position="61"/>
    </location>
    <ligand>
        <name>4-CDP-2-C-methyl-D-erythritol 2-phosphate</name>
        <dbReference type="ChEBI" id="CHEBI:57919"/>
    </ligand>
</feature>
<reference evidence="10" key="4">
    <citation type="journal article" date="2020" name="Int. J. Syst. Evol. Microbiol.">
        <title>Leptospira yasudae sp. nov. and Leptospira stimsonii sp. nov., two new species of the pathogenic group isolated from environmental sources.</title>
        <authorList>
            <person name="Casanovas-Massana A."/>
            <person name="Hamond C."/>
            <person name="Santos L.A."/>
            <person name="de Oliveira D."/>
            <person name="Hacker K.P."/>
            <person name="Balassiano I."/>
            <person name="Costa F."/>
            <person name="Medeiros M.A."/>
            <person name="Reis M.G."/>
            <person name="Ko A.I."/>
            <person name="Wunder E.A."/>
        </authorList>
    </citation>
    <scope>NUCLEOTIDE SEQUENCE</scope>
    <source>
        <strain evidence="10">Yale</strain>
    </source>
</reference>
<reference evidence="12" key="1">
    <citation type="submission" date="2018-05" db="EMBL/GenBank/DDBJ databases">
        <title>Leptospira yasudae sp. nov. and Leptospira stimsonii sp. nov., two pathogenic species of the genus Leptospira isolated from environmental sources.</title>
        <authorList>
            <person name="Casanovas-Massana A."/>
            <person name="Hamond C."/>
            <person name="Santos L.A."/>
            <person name="Hacker K.P."/>
            <person name="Balassiano I."/>
            <person name="Medeiros M.A."/>
            <person name="Reis M.G."/>
            <person name="Ko A.I."/>
            <person name="Wunder E.A."/>
        </authorList>
    </citation>
    <scope>NUCLEOTIDE SEQUENCE [LARGE SCALE GENOMIC DNA]</scope>
    <source>
        <strain evidence="12">Yale</strain>
    </source>
</reference>
<dbReference type="FunFam" id="3.30.1330.50:FF:000003">
    <property type="entry name" value="2-C-methyl-D-erythritol 2,4-cyclodiphosphate synthase"/>
    <property type="match status" value="1"/>
</dbReference>
<dbReference type="Pfam" id="PF02542">
    <property type="entry name" value="YgbB"/>
    <property type="match status" value="1"/>
</dbReference>
<keyword evidence="4 7" id="KW-0479">Metal-binding</keyword>
<evidence type="ECO:0000256" key="2">
    <source>
        <dbReference type="ARBA" id="ARBA00004709"/>
    </source>
</evidence>
<dbReference type="SUPFAM" id="SSF69765">
    <property type="entry name" value="IpsF-like"/>
    <property type="match status" value="1"/>
</dbReference>
<dbReference type="Gene3D" id="3.30.1330.50">
    <property type="entry name" value="2-C-methyl-D-erythritol 2,4-cyclodiphosphate synthase"/>
    <property type="match status" value="1"/>
</dbReference>
<organism evidence="10 12">
    <name type="scientific">Leptospira stimsonii</name>
    <dbReference type="NCBI Taxonomy" id="2202203"/>
    <lineage>
        <taxon>Bacteria</taxon>
        <taxon>Pseudomonadati</taxon>
        <taxon>Spirochaetota</taxon>
        <taxon>Spirochaetia</taxon>
        <taxon>Leptospirales</taxon>
        <taxon>Leptospiraceae</taxon>
        <taxon>Leptospira</taxon>
    </lineage>
</organism>
<comment type="catalytic activity">
    <reaction evidence="1 7 8">
        <text>4-CDP-2-C-methyl-D-erythritol 2-phosphate = 2-C-methyl-D-erythritol 2,4-cyclic diphosphate + CMP</text>
        <dbReference type="Rhea" id="RHEA:23864"/>
        <dbReference type="ChEBI" id="CHEBI:57919"/>
        <dbReference type="ChEBI" id="CHEBI:58483"/>
        <dbReference type="ChEBI" id="CHEBI:60377"/>
        <dbReference type="EC" id="4.6.1.12"/>
    </reaction>
</comment>
<comment type="pathway">
    <text evidence="2 7">Isoprenoid biosynthesis; isopentenyl diphosphate biosynthesis via DXP pathway; isopentenyl diphosphate from 1-deoxy-D-xylulose 5-phosphate: step 4/6.</text>
</comment>
<feature type="domain" description="2-C-methyl-D-erythritol 2,4-cyclodiphosphate synthase" evidence="9">
    <location>
        <begin position="3"/>
        <end position="157"/>
    </location>
</feature>
<feature type="site" description="Transition state stabilizer" evidence="7">
    <location>
        <position position="136"/>
    </location>
</feature>
<evidence type="ECO:0000259" key="9">
    <source>
        <dbReference type="Pfam" id="PF02542"/>
    </source>
</evidence>
<dbReference type="EMBL" id="QHCT01000001">
    <property type="protein sequence ID" value="RHX92699.1"/>
    <property type="molecule type" value="Genomic_DNA"/>
</dbReference>
<evidence type="ECO:0000256" key="4">
    <source>
        <dbReference type="ARBA" id="ARBA00022723"/>
    </source>
</evidence>
<keyword evidence="13" id="KW-1185">Reference proteome</keyword>
<dbReference type="AlphaFoldDB" id="A0A4R9L8Z5"/>
<evidence type="ECO:0000256" key="3">
    <source>
        <dbReference type="ARBA" id="ARBA00012579"/>
    </source>
</evidence>
<evidence type="ECO:0000313" key="10">
    <source>
        <dbReference type="EMBL" id="RHX92699.1"/>
    </source>
</evidence>
<keyword evidence="6 7" id="KW-0456">Lyase</keyword>
<feature type="binding site" evidence="7">
    <location>
        <begin position="9"/>
        <end position="11"/>
    </location>
    <ligand>
        <name>4-CDP-2-C-methyl-D-erythritol 2-phosphate</name>
        <dbReference type="ChEBI" id="CHEBI:57919"/>
    </ligand>
</feature>
<dbReference type="GO" id="GO:0046872">
    <property type="term" value="F:metal ion binding"/>
    <property type="evidence" value="ECO:0007669"/>
    <property type="project" value="UniProtKB-KW"/>
</dbReference>
<comment type="caution">
    <text evidence="7">Lacks conserved residue(s) required for the propagation of feature annotation.</text>
</comment>
<feature type="binding site" evidence="7">
    <location>
        <position position="45"/>
    </location>
    <ligand>
        <name>a divalent metal cation</name>
        <dbReference type="ChEBI" id="CHEBI:60240"/>
    </ligand>
</feature>
<name>A0A4R9L8Z5_9LEPT</name>
<dbReference type="PANTHER" id="PTHR43181:SF1">
    <property type="entry name" value="2-C-METHYL-D-ERYTHRITOL 2,4-CYCLODIPHOSPHATE SYNTHASE, CHLOROPLASTIC"/>
    <property type="match status" value="1"/>
</dbReference>
<feature type="binding site" evidence="7">
    <location>
        <position position="9"/>
    </location>
    <ligand>
        <name>a divalent metal cation</name>
        <dbReference type="ChEBI" id="CHEBI:60240"/>
    </ligand>
</feature>
<dbReference type="CDD" id="cd00554">
    <property type="entry name" value="MECDP_synthase"/>
    <property type="match status" value="1"/>
</dbReference>
<dbReference type="EMBL" id="RQGT01000027">
    <property type="protein sequence ID" value="TGM20207.1"/>
    <property type="molecule type" value="Genomic_DNA"/>
</dbReference>
<dbReference type="OrthoDB" id="9804336at2"/>
<dbReference type="RefSeq" id="WP_118967530.1">
    <property type="nucleotide sequence ID" value="NZ_QHCT01000001.1"/>
</dbReference>
<comment type="similarity">
    <text evidence="7 8">Belongs to the IspF family.</text>
</comment>
<evidence type="ECO:0000313" key="11">
    <source>
        <dbReference type="EMBL" id="TGM20207.1"/>
    </source>
</evidence>
<evidence type="ECO:0000256" key="6">
    <source>
        <dbReference type="ARBA" id="ARBA00023239"/>
    </source>
</evidence>
<dbReference type="EC" id="4.6.1.12" evidence="3 7"/>
<comment type="function">
    <text evidence="7">Involved in the biosynthesis of isopentenyl diphosphate (IPP) and dimethylallyl diphosphate (DMAPP), two major building blocks of isoprenoid compounds. Catalyzes the conversion of 4-diphosphocytidyl-2-C-methyl-D-erythritol 2-phosphate (CDP-ME2P) to 2-C-methyl-D-erythritol 2,4-cyclodiphosphate (ME-CPP) with a corresponding release of cytidine 5-monophosphate (CMP).</text>
</comment>